<dbReference type="EMBL" id="LT607410">
    <property type="protein sequence ID" value="SCF02822.1"/>
    <property type="molecule type" value="Genomic_DNA"/>
</dbReference>
<dbReference type="InterPro" id="IPR051267">
    <property type="entry name" value="STEAP_metalloreductase"/>
</dbReference>
<gene>
    <name evidence="3" type="ORF">GA0074696_2297</name>
</gene>
<evidence type="ECO:0000256" key="1">
    <source>
        <dbReference type="ARBA" id="ARBA00023002"/>
    </source>
</evidence>
<accession>A0A1C4X2X1</accession>
<dbReference type="Pfam" id="PF03807">
    <property type="entry name" value="F420_oxidored"/>
    <property type="match status" value="1"/>
</dbReference>
<dbReference type="AlphaFoldDB" id="A0A1C4X2X1"/>
<feature type="domain" description="Pyrroline-5-carboxylate reductase catalytic N-terminal" evidence="2">
    <location>
        <begin position="14"/>
        <end position="103"/>
    </location>
</feature>
<evidence type="ECO:0000259" key="2">
    <source>
        <dbReference type="Pfam" id="PF03807"/>
    </source>
</evidence>
<proteinExistence type="predicted"/>
<name>A0A1C4X2X1_9ACTN</name>
<organism evidence="3 4">
    <name type="scientific">Micromonospora purpureochromogenes</name>
    <dbReference type="NCBI Taxonomy" id="47872"/>
    <lineage>
        <taxon>Bacteria</taxon>
        <taxon>Bacillati</taxon>
        <taxon>Actinomycetota</taxon>
        <taxon>Actinomycetes</taxon>
        <taxon>Micromonosporales</taxon>
        <taxon>Micromonosporaceae</taxon>
        <taxon>Micromonospora</taxon>
    </lineage>
</organism>
<evidence type="ECO:0000313" key="4">
    <source>
        <dbReference type="Proteomes" id="UP000198228"/>
    </source>
</evidence>
<dbReference type="InterPro" id="IPR036291">
    <property type="entry name" value="NAD(P)-bd_dom_sf"/>
</dbReference>
<dbReference type="Proteomes" id="UP000198228">
    <property type="component" value="Chromosome I"/>
</dbReference>
<evidence type="ECO:0000313" key="3">
    <source>
        <dbReference type="EMBL" id="SCF02822.1"/>
    </source>
</evidence>
<dbReference type="SUPFAM" id="SSF51735">
    <property type="entry name" value="NAD(P)-binding Rossmann-fold domains"/>
    <property type="match status" value="1"/>
</dbReference>
<sequence>MPTSTPELATDMTTVGLIGSGNIGGTVARLAVAAGHDVVLSNSRGPETLKDLVAELGPRARAATPAESAAAGDLVVVTIPLRAYREVPAAPLAGKTVIDTNNYYPERDGHFPELDDESTTTSELLQAHLPESRVVKAFNNIYFAHLHALARPAGAAERSALPIAGDDAGAKAAVTAFLDSLGYDAVDVGPLAEGWRFQRDTAAYAGLYSADPADWERPAPRNAEQVRAALAAARRYADS</sequence>
<dbReference type="PANTHER" id="PTHR14239:SF10">
    <property type="entry name" value="REDUCTASE"/>
    <property type="match status" value="1"/>
</dbReference>
<reference evidence="3 4" key="1">
    <citation type="submission" date="2016-06" db="EMBL/GenBank/DDBJ databases">
        <authorList>
            <person name="Kjaerup R.B."/>
            <person name="Dalgaard T.S."/>
            <person name="Juul-Madsen H.R."/>
        </authorList>
    </citation>
    <scope>NUCLEOTIDE SEQUENCE [LARGE SCALE GENOMIC DNA]</scope>
    <source>
        <strain evidence="3 4">DSM 43821</strain>
    </source>
</reference>
<keyword evidence="1" id="KW-0560">Oxidoreductase</keyword>
<dbReference type="Gene3D" id="3.40.50.720">
    <property type="entry name" value="NAD(P)-binding Rossmann-like Domain"/>
    <property type="match status" value="1"/>
</dbReference>
<protein>
    <recommendedName>
        <fullName evidence="2">Pyrroline-5-carboxylate reductase catalytic N-terminal domain-containing protein</fullName>
    </recommendedName>
</protein>
<dbReference type="InterPro" id="IPR028939">
    <property type="entry name" value="P5C_Rdtase_cat_N"/>
</dbReference>
<dbReference type="PANTHER" id="PTHR14239">
    <property type="entry name" value="DUDULIN-RELATED"/>
    <property type="match status" value="1"/>
</dbReference>
<dbReference type="GO" id="GO:0016491">
    <property type="term" value="F:oxidoreductase activity"/>
    <property type="evidence" value="ECO:0007669"/>
    <property type="project" value="UniProtKB-KW"/>
</dbReference>